<dbReference type="PROSITE" id="PS50110">
    <property type="entry name" value="RESPONSE_REGULATORY"/>
    <property type="match status" value="1"/>
</dbReference>
<dbReference type="RefSeq" id="WP_061950004.1">
    <property type="nucleotide sequence ID" value="NZ_LTAO01000037.1"/>
</dbReference>
<dbReference type="CDD" id="cd17574">
    <property type="entry name" value="REC_OmpR"/>
    <property type="match status" value="1"/>
</dbReference>
<evidence type="ECO:0000256" key="2">
    <source>
        <dbReference type="ARBA" id="ARBA00022553"/>
    </source>
</evidence>
<evidence type="ECO:0000256" key="7">
    <source>
        <dbReference type="PROSITE-ProRule" id="PRU00169"/>
    </source>
</evidence>
<feature type="domain" description="Response regulatory" evidence="9">
    <location>
        <begin position="5"/>
        <end position="118"/>
    </location>
</feature>
<dbReference type="InterPro" id="IPR016032">
    <property type="entry name" value="Sig_transdc_resp-reg_C-effctor"/>
</dbReference>
<dbReference type="STRING" id="519424.AZF04_12050"/>
<dbReference type="GO" id="GO:0032993">
    <property type="term" value="C:protein-DNA complex"/>
    <property type="evidence" value="ECO:0007669"/>
    <property type="project" value="TreeGrafter"/>
</dbReference>
<evidence type="ECO:0000256" key="3">
    <source>
        <dbReference type="ARBA" id="ARBA00023012"/>
    </source>
</evidence>
<dbReference type="GO" id="GO:0000156">
    <property type="term" value="F:phosphorelay response regulator activity"/>
    <property type="evidence" value="ECO:0007669"/>
    <property type="project" value="TreeGrafter"/>
</dbReference>
<dbReference type="Pfam" id="PF00486">
    <property type="entry name" value="Trans_reg_C"/>
    <property type="match status" value="1"/>
</dbReference>
<dbReference type="Gene3D" id="1.10.10.10">
    <property type="entry name" value="Winged helix-like DNA-binding domain superfamily/Winged helix DNA-binding domain"/>
    <property type="match status" value="1"/>
</dbReference>
<feature type="DNA-binding region" description="OmpR/PhoB-type" evidence="8">
    <location>
        <begin position="132"/>
        <end position="231"/>
    </location>
</feature>
<dbReference type="InterPro" id="IPR001789">
    <property type="entry name" value="Sig_transdc_resp-reg_receiver"/>
</dbReference>
<name>A0A162CXQ3_9BACI</name>
<organism evidence="11 12">
    <name type="scientific">Alkalihalobacillus trypoxylicola</name>
    <dbReference type="NCBI Taxonomy" id="519424"/>
    <lineage>
        <taxon>Bacteria</taxon>
        <taxon>Bacillati</taxon>
        <taxon>Bacillota</taxon>
        <taxon>Bacilli</taxon>
        <taxon>Bacillales</taxon>
        <taxon>Bacillaceae</taxon>
        <taxon>Alkalihalobacillus</taxon>
    </lineage>
</organism>
<dbReference type="OrthoDB" id="9790442at2"/>
<reference evidence="11" key="1">
    <citation type="submission" date="2016-02" db="EMBL/GenBank/DDBJ databases">
        <title>Genome sequence of Bacillus trypoxylicola KCTC 13244(T).</title>
        <authorList>
            <person name="Jeong H."/>
            <person name="Park S.-H."/>
            <person name="Choi S.-K."/>
        </authorList>
    </citation>
    <scope>NUCLEOTIDE SEQUENCE [LARGE SCALE GENOMIC DNA]</scope>
    <source>
        <strain evidence="11">KCTC 13244</strain>
    </source>
</reference>
<dbReference type="GO" id="GO:0006355">
    <property type="term" value="P:regulation of DNA-templated transcription"/>
    <property type="evidence" value="ECO:0007669"/>
    <property type="project" value="InterPro"/>
</dbReference>
<accession>A0A162CXQ3</accession>
<dbReference type="CDD" id="cd00383">
    <property type="entry name" value="trans_reg_C"/>
    <property type="match status" value="1"/>
</dbReference>
<keyword evidence="5 8" id="KW-0238">DNA-binding</keyword>
<evidence type="ECO:0000313" key="11">
    <source>
        <dbReference type="EMBL" id="KYG27059.1"/>
    </source>
</evidence>
<evidence type="ECO:0000256" key="6">
    <source>
        <dbReference type="ARBA" id="ARBA00023163"/>
    </source>
</evidence>
<gene>
    <name evidence="11" type="ORF">AZF04_12050</name>
</gene>
<comment type="caution">
    <text evidence="11">The sequence shown here is derived from an EMBL/GenBank/DDBJ whole genome shotgun (WGS) entry which is preliminary data.</text>
</comment>
<comment type="subcellular location">
    <subcellularLocation>
        <location evidence="1">Cytoplasm</location>
    </subcellularLocation>
</comment>
<feature type="modified residue" description="4-aspartylphosphate" evidence="7">
    <location>
        <position position="54"/>
    </location>
</feature>
<feature type="domain" description="OmpR/PhoB-type" evidence="10">
    <location>
        <begin position="132"/>
        <end position="231"/>
    </location>
</feature>
<protein>
    <submittedName>
        <fullName evidence="11">Two-component system response regulator</fullName>
    </submittedName>
</protein>
<dbReference type="SMART" id="SM00448">
    <property type="entry name" value="REC"/>
    <property type="match status" value="1"/>
</dbReference>
<dbReference type="GO" id="GO:0005829">
    <property type="term" value="C:cytosol"/>
    <property type="evidence" value="ECO:0007669"/>
    <property type="project" value="TreeGrafter"/>
</dbReference>
<dbReference type="EMBL" id="LTAO01000037">
    <property type="protein sequence ID" value="KYG27059.1"/>
    <property type="molecule type" value="Genomic_DNA"/>
</dbReference>
<dbReference type="PROSITE" id="PS51755">
    <property type="entry name" value="OMPR_PHOB"/>
    <property type="match status" value="1"/>
</dbReference>
<evidence type="ECO:0000256" key="8">
    <source>
        <dbReference type="PROSITE-ProRule" id="PRU01091"/>
    </source>
</evidence>
<evidence type="ECO:0000259" key="9">
    <source>
        <dbReference type="PROSITE" id="PS50110"/>
    </source>
</evidence>
<dbReference type="SMART" id="SM00862">
    <property type="entry name" value="Trans_reg_C"/>
    <property type="match status" value="1"/>
</dbReference>
<dbReference type="PANTHER" id="PTHR48111">
    <property type="entry name" value="REGULATOR OF RPOS"/>
    <property type="match status" value="1"/>
</dbReference>
<evidence type="ECO:0000256" key="4">
    <source>
        <dbReference type="ARBA" id="ARBA00023015"/>
    </source>
</evidence>
<keyword evidence="3" id="KW-0902">Two-component regulatory system</keyword>
<dbReference type="Gene3D" id="3.40.50.2300">
    <property type="match status" value="1"/>
</dbReference>
<evidence type="ECO:0000259" key="10">
    <source>
        <dbReference type="PROSITE" id="PS51755"/>
    </source>
</evidence>
<dbReference type="Proteomes" id="UP000075806">
    <property type="component" value="Unassembled WGS sequence"/>
</dbReference>
<dbReference type="AlphaFoldDB" id="A0A162CXQ3"/>
<keyword evidence="4" id="KW-0805">Transcription regulation</keyword>
<keyword evidence="12" id="KW-1185">Reference proteome</keyword>
<evidence type="ECO:0000256" key="5">
    <source>
        <dbReference type="ARBA" id="ARBA00023125"/>
    </source>
</evidence>
<dbReference type="InterPro" id="IPR036388">
    <property type="entry name" value="WH-like_DNA-bd_sf"/>
</dbReference>
<proteinExistence type="predicted"/>
<evidence type="ECO:0000313" key="12">
    <source>
        <dbReference type="Proteomes" id="UP000075806"/>
    </source>
</evidence>
<dbReference type="SUPFAM" id="SSF46894">
    <property type="entry name" value="C-terminal effector domain of the bipartite response regulators"/>
    <property type="match status" value="1"/>
</dbReference>
<dbReference type="PANTHER" id="PTHR48111:SF2">
    <property type="entry name" value="RESPONSE REGULATOR SAER"/>
    <property type="match status" value="1"/>
</dbReference>
<dbReference type="GO" id="GO:0000976">
    <property type="term" value="F:transcription cis-regulatory region binding"/>
    <property type="evidence" value="ECO:0007669"/>
    <property type="project" value="TreeGrafter"/>
</dbReference>
<dbReference type="InterPro" id="IPR039420">
    <property type="entry name" value="WalR-like"/>
</dbReference>
<sequence>MSNATILLVEDDPEIARIICDHLRKNNFQITWATTGHEGLEDFKKDDYDLALIDLMLPELDGITLIRSLRNVSDIPLLIISAKAEEQEKIEGLKVGADDYITKPFSLDELLARIDSQLRRFRRYQNKEVQILTTEYVGGLKVDFENELVYLKSSRISLTAKEKGIFFLLAKNPFKTFSKSEIYEQVWFEQELDGGKTVTVHLKSLRTKLKETSRAPKFIETEWGIGYQFIGVEKR</sequence>
<dbReference type="SUPFAM" id="SSF52172">
    <property type="entry name" value="CheY-like"/>
    <property type="match status" value="1"/>
</dbReference>
<evidence type="ECO:0000256" key="1">
    <source>
        <dbReference type="ARBA" id="ARBA00004496"/>
    </source>
</evidence>
<dbReference type="Gene3D" id="6.10.250.690">
    <property type="match status" value="1"/>
</dbReference>
<dbReference type="InterPro" id="IPR001867">
    <property type="entry name" value="OmpR/PhoB-type_DNA-bd"/>
</dbReference>
<keyword evidence="2 7" id="KW-0597">Phosphoprotein</keyword>
<keyword evidence="6" id="KW-0804">Transcription</keyword>
<dbReference type="Pfam" id="PF00072">
    <property type="entry name" value="Response_reg"/>
    <property type="match status" value="1"/>
</dbReference>
<dbReference type="InterPro" id="IPR011006">
    <property type="entry name" value="CheY-like_superfamily"/>
</dbReference>